<proteinExistence type="predicted"/>
<feature type="region of interest" description="Disordered" evidence="1">
    <location>
        <begin position="93"/>
        <end position="121"/>
    </location>
</feature>
<evidence type="ECO:0000313" key="2">
    <source>
        <dbReference type="EMBL" id="MSE18149.1"/>
    </source>
</evidence>
<organism evidence="2 3">
    <name type="scientific">Enterobacter agglomerans</name>
    <name type="common">Erwinia herbicola</name>
    <name type="synonym">Pantoea agglomerans</name>
    <dbReference type="NCBI Taxonomy" id="549"/>
    <lineage>
        <taxon>Bacteria</taxon>
        <taxon>Pseudomonadati</taxon>
        <taxon>Pseudomonadota</taxon>
        <taxon>Gammaproteobacteria</taxon>
        <taxon>Enterobacterales</taxon>
        <taxon>Erwiniaceae</taxon>
        <taxon>Pantoea</taxon>
        <taxon>Pantoea agglomerans group</taxon>
    </lineage>
</organism>
<dbReference type="EMBL" id="WKLC01001608">
    <property type="protein sequence ID" value="MSE18149.1"/>
    <property type="molecule type" value="Genomic_DNA"/>
</dbReference>
<evidence type="ECO:0000313" key="3">
    <source>
        <dbReference type="Proteomes" id="UP000461948"/>
    </source>
</evidence>
<accession>A0A7X2MRT7</accession>
<protein>
    <submittedName>
        <fullName evidence="2">Uncharacterized protein</fullName>
    </submittedName>
</protein>
<sequence length="121" mass="13542">TMKSRRIYIGMIHASTFEYESTKNIVLIPMLSGYRDSKTLKLAVEHNYSKWYAEHDITLDSKPKDAMSFRKVIMVDQIESLSLFDPASAAALSMGHPQEVEKSQGNDDADSPDDKSRDAAG</sequence>
<reference evidence="2 3" key="1">
    <citation type="submission" date="2019-11" db="EMBL/GenBank/DDBJ databases">
        <title>Draft Genome Sequence of Plant Growth-Promoting Rhizosphere-Associated Bacteria.</title>
        <authorList>
            <person name="Vasilyev I.Y."/>
            <person name="Radchenko V."/>
            <person name="Ilnitskaya E.V."/>
        </authorList>
    </citation>
    <scope>NUCLEOTIDE SEQUENCE [LARGE SCALE GENOMIC DNA]</scope>
    <source>
        <strain evidence="2 3">VRA_MhP_f</strain>
    </source>
</reference>
<dbReference type="AlphaFoldDB" id="A0A7X2MRT7"/>
<feature type="compositionally biased region" description="Basic and acidic residues" evidence="1">
    <location>
        <begin position="112"/>
        <end position="121"/>
    </location>
</feature>
<name>A0A7X2MRT7_ENTAG</name>
<comment type="caution">
    <text evidence="2">The sequence shown here is derived from an EMBL/GenBank/DDBJ whole genome shotgun (WGS) entry which is preliminary data.</text>
</comment>
<evidence type="ECO:0000256" key="1">
    <source>
        <dbReference type="SAM" id="MobiDB-lite"/>
    </source>
</evidence>
<gene>
    <name evidence="2" type="ORF">GKC49_24560</name>
</gene>
<feature type="non-terminal residue" evidence="2">
    <location>
        <position position="1"/>
    </location>
</feature>
<dbReference type="Proteomes" id="UP000461948">
    <property type="component" value="Unassembled WGS sequence"/>
</dbReference>